<gene>
    <name evidence="1" type="ORF">CSUI_004711</name>
</gene>
<protein>
    <submittedName>
        <fullName evidence="1">Uncharacterized protein</fullName>
    </submittedName>
</protein>
<name>A0A2C6KZY3_9APIC</name>
<reference evidence="1 2" key="1">
    <citation type="journal article" date="2017" name="Int. J. Parasitol.">
        <title>The genome of the protozoan parasite Cystoisospora suis and a reverse vaccinology approach to identify vaccine candidates.</title>
        <authorList>
            <person name="Palmieri N."/>
            <person name="Shrestha A."/>
            <person name="Ruttkowski B."/>
            <person name="Beck T."/>
            <person name="Vogl C."/>
            <person name="Tomley F."/>
            <person name="Blake D.P."/>
            <person name="Joachim A."/>
        </authorList>
    </citation>
    <scope>NUCLEOTIDE SEQUENCE [LARGE SCALE GENOMIC DNA]</scope>
    <source>
        <strain evidence="1 2">Wien I</strain>
    </source>
</reference>
<proteinExistence type="predicted"/>
<dbReference type="RefSeq" id="XP_067923127.1">
    <property type="nucleotide sequence ID" value="XM_068064896.1"/>
</dbReference>
<evidence type="ECO:0000313" key="2">
    <source>
        <dbReference type="Proteomes" id="UP000221165"/>
    </source>
</evidence>
<keyword evidence="2" id="KW-1185">Reference proteome</keyword>
<dbReference type="VEuPathDB" id="ToxoDB:CSUI_004711"/>
<dbReference type="Proteomes" id="UP000221165">
    <property type="component" value="Unassembled WGS sequence"/>
</dbReference>
<sequence length="118" mass="13977">MYVYVCMCMFCEVFWRDVLRGRRKLLVSSFTNKRCLYRERMKATVGEPGNLKILQSKEAGLDILLLTVSSPPRSFFFMRWTGEKEREKETFFFPTNIDVLLAGRERQTASNSFYYLSE</sequence>
<dbReference type="EMBL" id="MIGC01002242">
    <property type="protein sequence ID" value="PHJ21445.1"/>
    <property type="molecule type" value="Genomic_DNA"/>
</dbReference>
<accession>A0A2C6KZY3</accession>
<dbReference type="GeneID" id="94428107"/>
<organism evidence="1 2">
    <name type="scientific">Cystoisospora suis</name>
    <dbReference type="NCBI Taxonomy" id="483139"/>
    <lineage>
        <taxon>Eukaryota</taxon>
        <taxon>Sar</taxon>
        <taxon>Alveolata</taxon>
        <taxon>Apicomplexa</taxon>
        <taxon>Conoidasida</taxon>
        <taxon>Coccidia</taxon>
        <taxon>Eucoccidiorida</taxon>
        <taxon>Eimeriorina</taxon>
        <taxon>Sarcocystidae</taxon>
        <taxon>Cystoisospora</taxon>
    </lineage>
</organism>
<dbReference type="AlphaFoldDB" id="A0A2C6KZY3"/>
<evidence type="ECO:0000313" key="1">
    <source>
        <dbReference type="EMBL" id="PHJ21445.1"/>
    </source>
</evidence>
<comment type="caution">
    <text evidence="1">The sequence shown here is derived from an EMBL/GenBank/DDBJ whole genome shotgun (WGS) entry which is preliminary data.</text>
</comment>